<keyword evidence="1" id="KW-1133">Transmembrane helix</keyword>
<keyword evidence="1" id="KW-0812">Transmembrane</keyword>
<reference evidence="3" key="1">
    <citation type="journal article" date="2019" name="Int. J. Syst. Evol. Microbiol.">
        <title>The Global Catalogue of Microorganisms (GCM) 10K type strain sequencing project: providing services to taxonomists for standard genome sequencing and annotation.</title>
        <authorList>
            <consortium name="The Broad Institute Genomics Platform"/>
            <consortium name="The Broad Institute Genome Sequencing Center for Infectious Disease"/>
            <person name="Wu L."/>
            <person name="Ma J."/>
        </authorList>
    </citation>
    <scope>NUCLEOTIDE SEQUENCE [LARGE SCALE GENOMIC DNA]</scope>
    <source>
        <strain evidence="3">JCM 4816</strain>
    </source>
</reference>
<gene>
    <name evidence="2" type="ORF">ACFP3V_21890</name>
</gene>
<protein>
    <submittedName>
        <fullName evidence="2">Uncharacterized protein</fullName>
    </submittedName>
</protein>
<accession>A0ABW1G650</accession>
<feature type="transmembrane region" description="Helical" evidence="1">
    <location>
        <begin position="72"/>
        <end position="92"/>
    </location>
</feature>
<feature type="transmembrane region" description="Helical" evidence="1">
    <location>
        <begin position="128"/>
        <end position="147"/>
    </location>
</feature>
<keyword evidence="3" id="KW-1185">Reference proteome</keyword>
<evidence type="ECO:0000313" key="2">
    <source>
        <dbReference type="EMBL" id="MFC5909853.1"/>
    </source>
</evidence>
<organism evidence="2 3">
    <name type="scientific">Streptacidiphilus monticola</name>
    <dbReference type="NCBI Taxonomy" id="2161674"/>
    <lineage>
        <taxon>Bacteria</taxon>
        <taxon>Bacillati</taxon>
        <taxon>Actinomycetota</taxon>
        <taxon>Actinomycetes</taxon>
        <taxon>Kitasatosporales</taxon>
        <taxon>Streptomycetaceae</taxon>
        <taxon>Streptacidiphilus</taxon>
    </lineage>
</organism>
<dbReference type="Proteomes" id="UP001596174">
    <property type="component" value="Unassembled WGS sequence"/>
</dbReference>
<evidence type="ECO:0000313" key="3">
    <source>
        <dbReference type="Proteomes" id="UP001596174"/>
    </source>
</evidence>
<keyword evidence="1" id="KW-0472">Membrane</keyword>
<dbReference type="RefSeq" id="WP_380586015.1">
    <property type="nucleotide sequence ID" value="NZ_JBHSQJ010000093.1"/>
</dbReference>
<feature type="transmembrane region" description="Helical" evidence="1">
    <location>
        <begin position="46"/>
        <end position="66"/>
    </location>
</feature>
<name>A0ABW1G650_9ACTN</name>
<feature type="transmembrane region" description="Helical" evidence="1">
    <location>
        <begin position="20"/>
        <end position="39"/>
    </location>
</feature>
<comment type="caution">
    <text evidence="2">The sequence shown here is derived from an EMBL/GenBank/DDBJ whole genome shotgun (WGS) entry which is preliminary data.</text>
</comment>
<feature type="transmembrane region" description="Helical" evidence="1">
    <location>
        <begin position="153"/>
        <end position="173"/>
    </location>
</feature>
<proteinExistence type="predicted"/>
<dbReference type="EMBL" id="JBHSQJ010000093">
    <property type="protein sequence ID" value="MFC5909853.1"/>
    <property type="molecule type" value="Genomic_DNA"/>
</dbReference>
<sequence>MTEIAAPAAPAPARPLRSLPSMLLAGLLMSCCAVLLPGFERYQAGYAGWAAGLSTAAGGLLALQLAHLVPLLPGRVAGVAPTLLVVGTGPLLRVRRGRRTTVAFHAVPFPLLWAHGSVVARAGLRSRLAVLALGRVAVGLGVAELLLLSGHPFLWGVGRGMVLFTVIGLVLWAGGRKAGHLGWWPAPVWNRDEAGARALDPVGLATARALAGGDLERAHAELGDPAGTLTPLQLRVALAVAEGRCAEALRLATQGHGTEPDEELRLLAARAACHAVESGELSVDDAQPALRLLHAHGPRRLLRSSELPATRALLTGSPAEAVRPARRALSLPLDLTTRGYALCTLAAAQARAGDLAGAAASLGRARTCAPGLARIGVVEGLISSSS</sequence>
<evidence type="ECO:0000256" key="1">
    <source>
        <dbReference type="SAM" id="Phobius"/>
    </source>
</evidence>